<name>A0A7K3MAB0_9ACTN</name>
<feature type="compositionally biased region" description="Acidic residues" evidence="1">
    <location>
        <begin position="348"/>
        <end position="364"/>
    </location>
</feature>
<dbReference type="AlphaFoldDB" id="A0A7K3MAB0"/>
<accession>A0A7K3MAB0</accession>
<gene>
    <name evidence="3" type="ORF">F7O44_24500</name>
</gene>
<reference evidence="3 4" key="1">
    <citation type="submission" date="2019-11" db="EMBL/GenBank/DDBJ databases">
        <authorList>
            <person name="Li X.-J."/>
            <person name="Feng X.-M."/>
        </authorList>
    </citation>
    <scope>NUCLEOTIDE SEQUENCE [LARGE SCALE GENOMIC DNA]</scope>
    <source>
        <strain evidence="3 4">XMNu-373</strain>
    </source>
</reference>
<organism evidence="3 4">
    <name type="scientific">Phytoactinopolyspora mesophila</name>
    <dbReference type="NCBI Taxonomy" id="2650750"/>
    <lineage>
        <taxon>Bacteria</taxon>
        <taxon>Bacillati</taxon>
        <taxon>Actinomycetota</taxon>
        <taxon>Actinomycetes</taxon>
        <taxon>Jiangellales</taxon>
        <taxon>Jiangellaceae</taxon>
        <taxon>Phytoactinopolyspora</taxon>
    </lineage>
</organism>
<keyword evidence="4" id="KW-1185">Reference proteome</keyword>
<feature type="region of interest" description="Disordered" evidence="1">
    <location>
        <begin position="321"/>
        <end position="364"/>
    </location>
</feature>
<evidence type="ECO:0000313" key="4">
    <source>
        <dbReference type="Proteomes" id="UP000460435"/>
    </source>
</evidence>
<sequence>MTRREPKNDPFDTLTAWESADSVPRAGLPDARILRRRQRLFRIVVWTCIFGFPLAALGLMAAASSPSTSDGNEQPGPTHMVSDGVPVATAAVDAWLRSDDTPLPGGRIVAWLGSETVAPPETDEDGESVDVPAFAVEVSSFLVTVPLVDAEEMNVVAAVPVAVDPRGGAVAMSLPSIVPDLPPASDGWDSGGPWPGHGIGTIRPSDAMVAAVEGWARAFTSGDPSSLRMAVGDPDPTRVYVPMLGVESVEANVVHGIGLSREDDEVLAQVELIIDWAGMSPPDSHSSRPPTTVVDVLIERASTASPVVVAWGPAGSGPTLTRYGNGADAEVRDIPSGEVLLRGRADQEENAGGDETETPGDDDD</sequence>
<feature type="transmembrane region" description="Helical" evidence="2">
    <location>
        <begin position="40"/>
        <end position="63"/>
    </location>
</feature>
<keyword evidence="2" id="KW-1133">Transmembrane helix</keyword>
<keyword evidence="2" id="KW-0472">Membrane</keyword>
<proteinExistence type="predicted"/>
<protein>
    <submittedName>
        <fullName evidence="3">Uncharacterized protein</fullName>
    </submittedName>
</protein>
<dbReference type="RefSeq" id="WP_162452936.1">
    <property type="nucleotide sequence ID" value="NZ_WLZY01000010.1"/>
</dbReference>
<evidence type="ECO:0000313" key="3">
    <source>
        <dbReference type="EMBL" id="NDL60239.1"/>
    </source>
</evidence>
<evidence type="ECO:0000256" key="2">
    <source>
        <dbReference type="SAM" id="Phobius"/>
    </source>
</evidence>
<dbReference type="EMBL" id="WLZY01000010">
    <property type="protein sequence ID" value="NDL60239.1"/>
    <property type="molecule type" value="Genomic_DNA"/>
</dbReference>
<evidence type="ECO:0000256" key="1">
    <source>
        <dbReference type="SAM" id="MobiDB-lite"/>
    </source>
</evidence>
<keyword evidence="2" id="KW-0812">Transmembrane</keyword>
<feature type="compositionally biased region" description="Basic and acidic residues" evidence="1">
    <location>
        <begin position="329"/>
        <end position="347"/>
    </location>
</feature>
<feature type="region of interest" description="Disordered" evidence="1">
    <location>
        <begin position="63"/>
        <end position="82"/>
    </location>
</feature>
<comment type="caution">
    <text evidence="3">The sequence shown here is derived from an EMBL/GenBank/DDBJ whole genome shotgun (WGS) entry which is preliminary data.</text>
</comment>
<dbReference type="Proteomes" id="UP000460435">
    <property type="component" value="Unassembled WGS sequence"/>
</dbReference>